<dbReference type="Proteomes" id="UP000693672">
    <property type="component" value="Unassembled WGS sequence"/>
</dbReference>
<organism evidence="1 2">
    <name type="scientific">Paenibacillus solanacearum</name>
    <dbReference type="NCBI Taxonomy" id="2048548"/>
    <lineage>
        <taxon>Bacteria</taxon>
        <taxon>Bacillati</taxon>
        <taxon>Bacillota</taxon>
        <taxon>Bacilli</taxon>
        <taxon>Bacillales</taxon>
        <taxon>Paenibacillaceae</taxon>
        <taxon>Paenibacillus</taxon>
    </lineage>
</organism>
<evidence type="ECO:0008006" key="3">
    <source>
        <dbReference type="Google" id="ProtNLM"/>
    </source>
</evidence>
<protein>
    <recommendedName>
        <fullName evidence="3">YncE family protein</fullName>
    </recommendedName>
</protein>
<evidence type="ECO:0000313" key="2">
    <source>
        <dbReference type="Proteomes" id="UP000693672"/>
    </source>
</evidence>
<comment type="caution">
    <text evidence="1">The sequence shown here is derived from an EMBL/GenBank/DDBJ whole genome shotgun (WGS) entry which is preliminary data.</text>
</comment>
<dbReference type="PANTHER" id="PTHR47197:SF3">
    <property type="entry name" value="DIHYDRO-HEME D1 DEHYDROGENASE"/>
    <property type="match status" value="1"/>
</dbReference>
<dbReference type="EMBL" id="CAJVAS010000008">
    <property type="protein sequence ID" value="CAG7620248.1"/>
    <property type="molecule type" value="Genomic_DNA"/>
</dbReference>
<dbReference type="InterPro" id="IPR011964">
    <property type="entry name" value="YVTN_b-propeller_repeat"/>
</dbReference>
<proteinExistence type="predicted"/>
<evidence type="ECO:0000313" key="1">
    <source>
        <dbReference type="EMBL" id="CAG7620248.1"/>
    </source>
</evidence>
<keyword evidence="2" id="KW-1185">Reference proteome</keyword>
<dbReference type="NCBIfam" id="TIGR02276">
    <property type="entry name" value="beta_rpt_yvtn"/>
    <property type="match status" value="2"/>
</dbReference>
<reference evidence="1" key="1">
    <citation type="submission" date="2021-06" db="EMBL/GenBank/DDBJ databases">
        <authorList>
            <person name="Criscuolo A."/>
        </authorList>
    </citation>
    <scope>NUCLEOTIDE SEQUENCE</scope>
    <source>
        <strain evidence="1">CIP111600</strain>
    </source>
</reference>
<sequence>MILTLLRMKKRRARQLLPRVAATIPVSGPVVAEAVNSVTNRIYFLDDKSRMLVLDGNTNKVIATVKTGRLPFNLAVNPRTNRIYITNFFDGTVSVINGRTNRVIATVKVGERCDNIAVDPRANLIYVATISLTSPNGQLVVLNGSTNRVQTKIPFTGRPSQIVVNPAARRIYVTNTSEDTVSVIDGNNHAFLATEKVGRNPVIRPVLNTRTNRLYIANNLSRFYSVLNLRTHKVRNVRIGRLQSEIELNPITNRVYITSAQITSKGRLFAVNGGTNRVISTLTIPASTSMTVNPKTNHLFVAEQPESGTAPLTVYNGSTLERVALLRLGEGPRGFVLNPQTNRIYIGGDTIITVIQD</sequence>
<dbReference type="InterPro" id="IPR051200">
    <property type="entry name" value="Host-pathogen_enzymatic-act"/>
</dbReference>
<dbReference type="PANTHER" id="PTHR47197">
    <property type="entry name" value="PROTEIN NIRF"/>
    <property type="match status" value="1"/>
</dbReference>
<gene>
    <name evidence="1" type="ORF">PAESOLCIP111_02260</name>
</gene>
<accession>A0A916K2E4</accession>
<dbReference type="AlphaFoldDB" id="A0A916K2E4"/>
<name>A0A916K2E4_9BACL</name>
<dbReference type="RefSeq" id="WP_218092052.1">
    <property type="nucleotide sequence ID" value="NZ_CAJVAS010000008.1"/>
</dbReference>